<keyword evidence="10 14" id="KW-0418">Kinase</keyword>
<feature type="domain" description="Phosphoribulokinase/uridine kinase" evidence="16">
    <location>
        <begin position="127"/>
        <end position="269"/>
    </location>
</feature>
<sequence>MPTDSDAAPAPHHHVDLEPARRLVGLRPARRAADADSLSPYWSFDRTSWSQLAETMPLPLTAPDIERLRGLGERIDEGEVSSIYLPLSRLLNLYVSARELKHDITREFLAPLHADGRDPVPNRTPFVIGVAGSVAVGKSTTARVLREMLARWPDTPHVELITTDGFLLPNAELERRGIANRKGFPESYDRRSLLRFLAAVKSGAPEARAPVYSHHTYDIVPGAEVTVRAPEVLIVEGLNVLQPARPRPDGRMGVSVSDYFDFSVYVDAKPHDIRNWYIERFLSLQHSAFSQPDSYFHRFSELDTADARALAGEIWDSINAPNLAQNVAPSRGRADLILSKSPDHTVRRIQLRKL</sequence>
<dbReference type="RefSeq" id="WP_160953716.1">
    <property type="nucleotide sequence ID" value="NZ_WWEQ01000045.1"/>
</dbReference>
<evidence type="ECO:0000256" key="10">
    <source>
        <dbReference type="ARBA" id="ARBA00022777"/>
    </source>
</evidence>
<organism evidence="17 18">
    <name type="scientific">Brevibacterium rongguiense</name>
    <dbReference type="NCBI Taxonomy" id="2695267"/>
    <lineage>
        <taxon>Bacteria</taxon>
        <taxon>Bacillati</taxon>
        <taxon>Actinomycetota</taxon>
        <taxon>Actinomycetes</taxon>
        <taxon>Micrococcales</taxon>
        <taxon>Brevibacteriaceae</taxon>
        <taxon>Brevibacterium</taxon>
    </lineage>
</organism>
<dbReference type="EC" id="2.7.1.33" evidence="5 14"/>
<dbReference type="InterPro" id="IPR006083">
    <property type="entry name" value="PRK/URK"/>
</dbReference>
<evidence type="ECO:0000256" key="8">
    <source>
        <dbReference type="ARBA" id="ARBA00022679"/>
    </source>
</evidence>
<keyword evidence="9 14" id="KW-0547">Nucleotide-binding</keyword>
<comment type="caution">
    <text evidence="17">The sequence shown here is derived from an EMBL/GenBank/DDBJ whole genome shotgun (WGS) entry which is preliminary data.</text>
</comment>
<evidence type="ECO:0000256" key="11">
    <source>
        <dbReference type="ARBA" id="ARBA00022840"/>
    </source>
</evidence>
<evidence type="ECO:0000256" key="5">
    <source>
        <dbReference type="ARBA" id="ARBA00012102"/>
    </source>
</evidence>
<keyword evidence="7 14" id="KW-0963">Cytoplasm</keyword>
<gene>
    <name evidence="14" type="primary">coaA</name>
    <name evidence="17" type="ORF">GSY69_10055</name>
</gene>
<evidence type="ECO:0000256" key="7">
    <source>
        <dbReference type="ARBA" id="ARBA00022490"/>
    </source>
</evidence>
<dbReference type="CDD" id="cd02025">
    <property type="entry name" value="PanK"/>
    <property type="match status" value="1"/>
</dbReference>
<comment type="subcellular location">
    <subcellularLocation>
        <location evidence="2 14 15">Cytoplasm</location>
    </subcellularLocation>
</comment>
<comment type="pathway">
    <text evidence="3 14 15">Cofactor biosynthesis; coenzyme A biosynthesis; CoA from (R)-pantothenate: step 1/5.</text>
</comment>
<dbReference type="NCBIfam" id="TIGR00554">
    <property type="entry name" value="panK_bact"/>
    <property type="match status" value="1"/>
</dbReference>
<dbReference type="GO" id="GO:0005524">
    <property type="term" value="F:ATP binding"/>
    <property type="evidence" value="ECO:0007669"/>
    <property type="project" value="UniProtKB-UniRule"/>
</dbReference>
<keyword evidence="11 14" id="KW-0067">ATP-binding</keyword>
<dbReference type="Proteomes" id="UP000469215">
    <property type="component" value="Unassembled WGS sequence"/>
</dbReference>
<evidence type="ECO:0000259" key="16">
    <source>
        <dbReference type="Pfam" id="PF00485"/>
    </source>
</evidence>
<evidence type="ECO:0000256" key="14">
    <source>
        <dbReference type="HAMAP-Rule" id="MF_00215"/>
    </source>
</evidence>
<evidence type="ECO:0000256" key="6">
    <source>
        <dbReference type="ARBA" id="ARBA00015080"/>
    </source>
</evidence>
<dbReference type="HAMAP" id="MF_00215">
    <property type="entry name" value="Pantothen_kinase_1"/>
    <property type="match status" value="1"/>
</dbReference>
<proteinExistence type="inferred from homology"/>
<evidence type="ECO:0000256" key="3">
    <source>
        <dbReference type="ARBA" id="ARBA00005225"/>
    </source>
</evidence>
<dbReference type="GO" id="GO:0015937">
    <property type="term" value="P:coenzyme A biosynthetic process"/>
    <property type="evidence" value="ECO:0007669"/>
    <property type="project" value="UniProtKB-UniRule"/>
</dbReference>
<dbReference type="PIRSF" id="PIRSF000545">
    <property type="entry name" value="Pantothenate_kin"/>
    <property type="match status" value="1"/>
</dbReference>
<evidence type="ECO:0000256" key="9">
    <source>
        <dbReference type="ARBA" id="ARBA00022741"/>
    </source>
</evidence>
<dbReference type="AlphaFoldDB" id="A0A6N9H987"/>
<evidence type="ECO:0000256" key="12">
    <source>
        <dbReference type="ARBA" id="ARBA00022993"/>
    </source>
</evidence>
<dbReference type="UniPathway" id="UPA00241">
    <property type="reaction ID" value="UER00352"/>
</dbReference>
<dbReference type="PANTHER" id="PTHR10285">
    <property type="entry name" value="URIDINE KINASE"/>
    <property type="match status" value="1"/>
</dbReference>
<evidence type="ECO:0000313" key="18">
    <source>
        <dbReference type="Proteomes" id="UP000469215"/>
    </source>
</evidence>
<protein>
    <recommendedName>
        <fullName evidence="6 14">Pantothenate kinase</fullName>
        <ecNumber evidence="5 14">2.7.1.33</ecNumber>
    </recommendedName>
    <alternativeName>
        <fullName evidence="13 14">Pantothenic acid kinase</fullName>
    </alternativeName>
</protein>
<comment type="similarity">
    <text evidence="4 14 15">Belongs to the prokaryotic pantothenate kinase family.</text>
</comment>
<dbReference type="GO" id="GO:0004594">
    <property type="term" value="F:pantothenate kinase activity"/>
    <property type="evidence" value="ECO:0007669"/>
    <property type="project" value="UniProtKB-UniRule"/>
</dbReference>
<dbReference type="SUPFAM" id="SSF52540">
    <property type="entry name" value="P-loop containing nucleoside triphosphate hydrolases"/>
    <property type="match status" value="1"/>
</dbReference>
<feature type="binding site" evidence="14">
    <location>
        <begin position="132"/>
        <end position="139"/>
    </location>
    <ligand>
        <name>ATP</name>
        <dbReference type="ChEBI" id="CHEBI:30616"/>
    </ligand>
</feature>
<dbReference type="InterPro" id="IPR027417">
    <property type="entry name" value="P-loop_NTPase"/>
</dbReference>
<evidence type="ECO:0000256" key="13">
    <source>
        <dbReference type="ARBA" id="ARBA00032866"/>
    </source>
</evidence>
<evidence type="ECO:0000256" key="15">
    <source>
        <dbReference type="RuleBase" id="RU003530"/>
    </source>
</evidence>
<dbReference type="EMBL" id="WWEQ01000045">
    <property type="protein sequence ID" value="MYM20296.1"/>
    <property type="molecule type" value="Genomic_DNA"/>
</dbReference>
<evidence type="ECO:0000256" key="4">
    <source>
        <dbReference type="ARBA" id="ARBA00006087"/>
    </source>
</evidence>
<comment type="catalytic activity">
    <reaction evidence="1 14 15">
        <text>(R)-pantothenate + ATP = (R)-4'-phosphopantothenate + ADP + H(+)</text>
        <dbReference type="Rhea" id="RHEA:16373"/>
        <dbReference type="ChEBI" id="CHEBI:10986"/>
        <dbReference type="ChEBI" id="CHEBI:15378"/>
        <dbReference type="ChEBI" id="CHEBI:29032"/>
        <dbReference type="ChEBI" id="CHEBI:30616"/>
        <dbReference type="ChEBI" id="CHEBI:456216"/>
        <dbReference type="EC" id="2.7.1.33"/>
    </reaction>
</comment>
<dbReference type="InterPro" id="IPR004566">
    <property type="entry name" value="PanK"/>
</dbReference>
<dbReference type="Gene3D" id="3.40.50.300">
    <property type="entry name" value="P-loop containing nucleotide triphosphate hydrolases"/>
    <property type="match status" value="1"/>
</dbReference>
<evidence type="ECO:0000256" key="2">
    <source>
        <dbReference type="ARBA" id="ARBA00004496"/>
    </source>
</evidence>
<name>A0A6N9H987_9MICO</name>
<reference evidence="17 18" key="1">
    <citation type="submission" date="2020-01" db="EMBL/GenBank/DDBJ databases">
        <authorList>
            <person name="Deng T."/>
        </authorList>
    </citation>
    <scope>NUCLEOTIDE SEQUENCE [LARGE SCALE GENOMIC DNA]</scope>
    <source>
        <strain evidence="17 18">5221</strain>
    </source>
</reference>
<keyword evidence="18" id="KW-1185">Reference proteome</keyword>
<dbReference type="Pfam" id="PF00485">
    <property type="entry name" value="PRK"/>
    <property type="match status" value="1"/>
</dbReference>
<keyword evidence="8 14" id="KW-0808">Transferase</keyword>
<accession>A0A6N9H987</accession>
<evidence type="ECO:0000313" key="17">
    <source>
        <dbReference type="EMBL" id="MYM20296.1"/>
    </source>
</evidence>
<dbReference type="GO" id="GO:0005737">
    <property type="term" value="C:cytoplasm"/>
    <property type="evidence" value="ECO:0007669"/>
    <property type="project" value="UniProtKB-SubCell"/>
</dbReference>
<keyword evidence="12 14" id="KW-0173">Coenzyme A biosynthesis</keyword>
<evidence type="ECO:0000256" key="1">
    <source>
        <dbReference type="ARBA" id="ARBA00001206"/>
    </source>
</evidence>